<evidence type="ECO:0000313" key="2">
    <source>
        <dbReference type="EMBL" id="KAK3280533.1"/>
    </source>
</evidence>
<gene>
    <name evidence="2" type="ORF">CYMTET_11627</name>
</gene>
<protein>
    <submittedName>
        <fullName evidence="2">Uncharacterized protein</fullName>
    </submittedName>
</protein>
<evidence type="ECO:0000313" key="3">
    <source>
        <dbReference type="Proteomes" id="UP001190700"/>
    </source>
</evidence>
<feature type="region of interest" description="Disordered" evidence="1">
    <location>
        <begin position="152"/>
        <end position="248"/>
    </location>
</feature>
<dbReference type="EMBL" id="LGRX02004364">
    <property type="protein sequence ID" value="KAK3280533.1"/>
    <property type="molecule type" value="Genomic_DNA"/>
</dbReference>
<proteinExistence type="predicted"/>
<keyword evidence="3" id="KW-1185">Reference proteome</keyword>
<feature type="compositionally biased region" description="Basic and acidic residues" evidence="1">
    <location>
        <begin position="218"/>
        <end position="232"/>
    </location>
</feature>
<dbReference type="SUPFAM" id="SSF54001">
    <property type="entry name" value="Cysteine proteinases"/>
    <property type="match status" value="1"/>
</dbReference>
<accession>A0AAE0LCU3</accession>
<feature type="compositionally biased region" description="Acidic residues" evidence="1">
    <location>
        <begin position="233"/>
        <end position="242"/>
    </location>
</feature>
<feature type="compositionally biased region" description="Polar residues" evidence="1">
    <location>
        <begin position="161"/>
        <end position="190"/>
    </location>
</feature>
<dbReference type="AlphaFoldDB" id="A0AAE0LCU3"/>
<comment type="caution">
    <text evidence="2">The sequence shown here is derived from an EMBL/GenBank/DDBJ whole genome shotgun (WGS) entry which is preliminary data.</text>
</comment>
<sequence length="347" mass="39459">MKEMASVAALRARRRGTRVRCDAPRPDKGNDKLKLWIYDSSNGRTKATQRNTQRLTAELTHWAEHLTKALGKKVTVELMNVGNQSAQDHYSCGVWALMATKAWMHYQKTCPEGHWPTHYNEAVSKWGTTNRAAVDAYRKSILQQLVKERMATAEGQRRAQTDSQQAAEAQRPSNDPNTNPEVGRQAPQTQEGRRKSATKQPGLWKWLHKLVPTTPPSDDGHALEEQRAPETRPDEEEGEVGDEPTTQWEKFESTQPEALGASRDPQDYQPPLTEPVKMDIGEDRLHMLTWNVAGQSDSCLDLAEVISGYYPNSWSSHKDQRAMTIMSATWIFEAHTCFWHHIYESIE</sequence>
<dbReference type="InterPro" id="IPR038765">
    <property type="entry name" value="Papain-like_cys_pep_sf"/>
</dbReference>
<name>A0AAE0LCU3_9CHLO</name>
<dbReference type="Proteomes" id="UP001190700">
    <property type="component" value="Unassembled WGS sequence"/>
</dbReference>
<organism evidence="2 3">
    <name type="scientific">Cymbomonas tetramitiformis</name>
    <dbReference type="NCBI Taxonomy" id="36881"/>
    <lineage>
        <taxon>Eukaryota</taxon>
        <taxon>Viridiplantae</taxon>
        <taxon>Chlorophyta</taxon>
        <taxon>Pyramimonadophyceae</taxon>
        <taxon>Pyramimonadales</taxon>
        <taxon>Pyramimonadaceae</taxon>
        <taxon>Cymbomonas</taxon>
    </lineage>
</organism>
<evidence type="ECO:0000256" key="1">
    <source>
        <dbReference type="SAM" id="MobiDB-lite"/>
    </source>
</evidence>
<reference evidence="2 3" key="1">
    <citation type="journal article" date="2015" name="Genome Biol. Evol.">
        <title>Comparative Genomics of a Bacterivorous Green Alga Reveals Evolutionary Causalities and Consequences of Phago-Mixotrophic Mode of Nutrition.</title>
        <authorList>
            <person name="Burns J.A."/>
            <person name="Paasch A."/>
            <person name="Narechania A."/>
            <person name="Kim E."/>
        </authorList>
    </citation>
    <scope>NUCLEOTIDE SEQUENCE [LARGE SCALE GENOMIC DNA]</scope>
    <source>
        <strain evidence="2 3">PLY_AMNH</strain>
    </source>
</reference>